<evidence type="ECO:0000256" key="1">
    <source>
        <dbReference type="ARBA" id="ARBA00001971"/>
    </source>
</evidence>
<evidence type="ECO:0000313" key="14">
    <source>
        <dbReference type="Proteomes" id="UP001187682"/>
    </source>
</evidence>
<dbReference type="PANTHER" id="PTHR24305">
    <property type="entry name" value="CYTOCHROME P450"/>
    <property type="match status" value="1"/>
</dbReference>
<keyword evidence="8" id="KW-0560">Oxidoreductase</keyword>
<keyword evidence="8" id="KW-0503">Monooxygenase</keyword>
<dbReference type="GO" id="GO:0016705">
    <property type="term" value="F:oxidoreductase activity, acting on paired donors, with incorporation or reduction of molecular oxygen"/>
    <property type="evidence" value="ECO:0007669"/>
    <property type="project" value="InterPro"/>
</dbReference>
<dbReference type="AlphaFoldDB" id="A0AAE8MW87"/>
<evidence type="ECO:0000256" key="8">
    <source>
        <dbReference type="ARBA" id="ARBA00023033"/>
    </source>
</evidence>
<sequence>MGILAKVYEFRWALVLAGVGTYVARKLRAYLRLRAFKGPPGTGFFGLWHSRALISWESHRKYREVIDQYGPIARIGPRDLITSSPDLWMHMSAVRSLYSRAPWYPLATRFQAGKDHIFSQVDEEKHKNRRRQLVAGYSGKEIENLEGSIDTHIAELLDLIRSKYLSSDAGSKPMDFAQKMSFLTLDIISHISFGKPFGDIRADGDVDEFLKAGEEGLWVGSHIMAMGLTGVIHTPWVFRTFGPSEKDKTGLGRTVSNARKIIEERYEEGIDTTKKSDMIGSFMKNGLDKEELITEAVLQIIAGSDTTATTLKGTMLYLLSHPRVYAKLQKEVDEAVRSGAVGSSGIVSDVEVKKLPYLQAVIKEGIRIHPPVTDEVPKCVPDGGDVVTIDGTEYFLPGGAYVGIATLSMYRRKDIFGDDVEEFRPERWLPEEDERKLAVMNRVGELVFGYGKYQCLGMSIAHMEIGKILFELMRNFDLCLANPEKPWREVNYGGLYMHSDMWVLVTGRNGVN</sequence>
<dbReference type="EMBL" id="ONZQ02000005">
    <property type="protein sequence ID" value="SPO01826.1"/>
    <property type="molecule type" value="Genomic_DNA"/>
</dbReference>
<comment type="similarity">
    <text evidence="3">Belongs to the cytochrome P450 family.</text>
</comment>
<dbReference type="FunFam" id="1.10.630.10:FF:000076">
    <property type="entry name" value="Cytochrome P450 monooxygenase"/>
    <property type="match status" value="1"/>
</dbReference>
<accession>A0AAE8MW87</accession>
<comment type="caution">
    <text evidence="13">The sequence shown here is derived from an EMBL/GenBank/DDBJ whole genome shotgun (WGS) entry which is preliminary data.</text>
</comment>
<keyword evidence="7" id="KW-0843">Virulence</keyword>
<evidence type="ECO:0000313" key="13">
    <source>
        <dbReference type="EMBL" id="SPO01826.1"/>
    </source>
</evidence>
<keyword evidence="14" id="KW-1185">Reference proteome</keyword>
<dbReference type="PANTHER" id="PTHR24305:SF236">
    <property type="entry name" value="PISATIN DEMETHYLASE"/>
    <property type="match status" value="1"/>
</dbReference>
<dbReference type="InterPro" id="IPR036396">
    <property type="entry name" value="Cyt_P450_sf"/>
</dbReference>
<dbReference type="GO" id="GO:0020037">
    <property type="term" value="F:heme binding"/>
    <property type="evidence" value="ECO:0007669"/>
    <property type="project" value="InterPro"/>
</dbReference>
<evidence type="ECO:0000256" key="12">
    <source>
        <dbReference type="PIRSR" id="PIRSR602401-1"/>
    </source>
</evidence>
<evidence type="ECO:0000256" key="5">
    <source>
        <dbReference type="ARBA" id="ARBA00022723"/>
    </source>
</evidence>
<dbReference type="Proteomes" id="UP001187682">
    <property type="component" value="Unassembled WGS sequence"/>
</dbReference>
<dbReference type="PRINTS" id="PR00463">
    <property type="entry name" value="EP450I"/>
</dbReference>
<feature type="binding site" description="axial binding residue" evidence="12">
    <location>
        <position position="455"/>
    </location>
    <ligand>
        <name>heme</name>
        <dbReference type="ChEBI" id="CHEBI:30413"/>
    </ligand>
    <ligandPart>
        <name>Fe</name>
        <dbReference type="ChEBI" id="CHEBI:18248"/>
    </ligandPart>
</feature>
<evidence type="ECO:0000256" key="4">
    <source>
        <dbReference type="ARBA" id="ARBA00022617"/>
    </source>
</evidence>
<dbReference type="InterPro" id="IPR002401">
    <property type="entry name" value="Cyt_P450_E_grp-I"/>
</dbReference>
<gene>
    <name evidence="13" type="ORF">DNG_04499</name>
</gene>
<comment type="pathway">
    <text evidence="2">Hormone biosynthesis.</text>
</comment>
<evidence type="ECO:0000256" key="9">
    <source>
        <dbReference type="ARBA" id="ARBA00067672"/>
    </source>
</evidence>
<evidence type="ECO:0000256" key="2">
    <source>
        <dbReference type="ARBA" id="ARBA00004972"/>
    </source>
</evidence>
<dbReference type="PRINTS" id="PR00385">
    <property type="entry name" value="P450"/>
</dbReference>
<comment type="cofactor">
    <cofactor evidence="1 12">
        <name>heme</name>
        <dbReference type="ChEBI" id="CHEBI:30413"/>
    </cofactor>
</comment>
<dbReference type="CDD" id="cd11060">
    <property type="entry name" value="CYP57A1-like"/>
    <property type="match status" value="1"/>
</dbReference>
<name>A0AAE8MW87_9PEZI</name>
<dbReference type="Gene3D" id="1.10.630.10">
    <property type="entry name" value="Cytochrome P450"/>
    <property type="match status" value="1"/>
</dbReference>
<dbReference type="GO" id="GO:0005506">
    <property type="term" value="F:iron ion binding"/>
    <property type="evidence" value="ECO:0007669"/>
    <property type="project" value="InterPro"/>
</dbReference>
<proteinExistence type="inferred from homology"/>
<evidence type="ECO:0000256" key="6">
    <source>
        <dbReference type="ARBA" id="ARBA00023004"/>
    </source>
</evidence>
<evidence type="ECO:0000256" key="7">
    <source>
        <dbReference type="ARBA" id="ARBA00023026"/>
    </source>
</evidence>
<protein>
    <recommendedName>
        <fullName evidence="10">Cytochrome P450 monooxygenase ABA1</fullName>
    </recommendedName>
    <alternativeName>
        <fullName evidence="11">Abscisic acid biosynthesis protein 1</fullName>
    </alternativeName>
    <alternativeName>
        <fullName evidence="9">Cytochrome P450 monooxygenase aba1</fullName>
    </alternativeName>
</protein>
<keyword evidence="5 12" id="KW-0479">Metal-binding</keyword>
<keyword evidence="6 12" id="KW-0408">Iron</keyword>
<evidence type="ECO:0000256" key="11">
    <source>
        <dbReference type="ARBA" id="ARBA00079990"/>
    </source>
</evidence>
<keyword evidence="4 12" id="KW-0349">Heme</keyword>
<reference evidence="13" key="1">
    <citation type="submission" date="2018-03" db="EMBL/GenBank/DDBJ databases">
        <authorList>
            <person name="Guldener U."/>
        </authorList>
    </citation>
    <scope>NUCLEOTIDE SEQUENCE</scope>
</reference>
<dbReference type="InterPro" id="IPR050121">
    <property type="entry name" value="Cytochrome_P450_monoxygenase"/>
</dbReference>
<evidence type="ECO:0000256" key="3">
    <source>
        <dbReference type="ARBA" id="ARBA00010617"/>
    </source>
</evidence>
<evidence type="ECO:0000256" key="10">
    <source>
        <dbReference type="ARBA" id="ARBA00068222"/>
    </source>
</evidence>
<dbReference type="InterPro" id="IPR001128">
    <property type="entry name" value="Cyt_P450"/>
</dbReference>
<dbReference type="Pfam" id="PF00067">
    <property type="entry name" value="p450"/>
    <property type="match status" value="1"/>
</dbReference>
<dbReference type="GO" id="GO:0004497">
    <property type="term" value="F:monooxygenase activity"/>
    <property type="evidence" value="ECO:0007669"/>
    <property type="project" value="UniProtKB-KW"/>
</dbReference>
<organism evidence="13 14">
    <name type="scientific">Cephalotrichum gorgonifer</name>
    <dbReference type="NCBI Taxonomy" id="2041049"/>
    <lineage>
        <taxon>Eukaryota</taxon>
        <taxon>Fungi</taxon>
        <taxon>Dikarya</taxon>
        <taxon>Ascomycota</taxon>
        <taxon>Pezizomycotina</taxon>
        <taxon>Sordariomycetes</taxon>
        <taxon>Hypocreomycetidae</taxon>
        <taxon>Microascales</taxon>
        <taxon>Microascaceae</taxon>
        <taxon>Cephalotrichum</taxon>
    </lineage>
</organism>
<dbReference type="SUPFAM" id="SSF48264">
    <property type="entry name" value="Cytochrome P450"/>
    <property type="match status" value="1"/>
</dbReference>